<proteinExistence type="predicted"/>
<evidence type="ECO:0000313" key="1">
    <source>
        <dbReference type="EnsemblPlants" id="AVESA.00010b.r2.3DG0518780.1.CDS.1"/>
    </source>
</evidence>
<dbReference type="EnsemblPlants" id="AVESA.00010b.r2.3DG0518780.1">
    <property type="protein sequence ID" value="AVESA.00010b.r2.3DG0518780.1.CDS.1"/>
    <property type="gene ID" value="AVESA.00010b.r2.3DG0518780"/>
</dbReference>
<reference evidence="1" key="2">
    <citation type="submission" date="2025-09" db="UniProtKB">
        <authorList>
            <consortium name="EnsemblPlants"/>
        </authorList>
    </citation>
    <scope>IDENTIFICATION</scope>
</reference>
<keyword evidence="2" id="KW-1185">Reference proteome</keyword>
<protein>
    <submittedName>
        <fullName evidence="1">Uncharacterized protein</fullName>
    </submittedName>
</protein>
<sequence length="221" mass="23529">MAASLGLAIGGHEAYYSSSHPAVSALYNFQTTADPLVAADTAAPPLTFPQLLDEYSPPPRVHAAAGSQMNGFPSSYYCNSAGVYDDAGRRGGGGIGGVNRRPAGRIGFRTRSEVEVMDDGFRWRKYGKKAVKSSPNLRNYYRCSADGCGVKKRVERDRDDPRFVLTSYDGVHNHATPGSHGHGASSREPAAYSAPASAPDTWTWSDLHAAAAAAHSSESSY</sequence>
<name>A0ACD5VVK0_AVESA</name>
<reference evidence="1" key="1">
    <citation type="submission" date="2021-05" db="EMBL/GenBank/DDBJ databases">
        <authorList>
            <person name="Scholz U."/>
            <person name="Mascher M."/>
            <person name="Fiebig A."/>
        </authorList>
    </citation>
    <scope>NUCLEOTIDE SEQUENCE [LARGE SCALE GENOMIC DNA]</scope>
</reference>
<accession>A0ACD5VVK0</accession>
<dbReference type="Proteomes" id="UP001732700">
    <property type="component" value="Chromosome 3D"/>
</dbReference>
<evidence type="ECO:0000313" key="2">
    <source>
        <dbReference type="Proteomes" id="UP001732700"/>
    </source>
</evidence>
<organism evidence="1 2">
    <name type="scientific">Avena sativa</name>
    <name type="common">Oat</name>
    <dbReference type="NCBI Taxonomy" id="4498"/>
    <lineage>
        <taxon>Eukaryota</taxon>
        <taxon>Viridiplantae</taxon>
        <taxon>Streptophyta</taxon>
        <taxon>Embryophyta</taxon>
        <taxon>Tracheophyta</taxon>
        <taxon>Spermatophyta</taxon>
        <taxon>Magnoliopsida</taxon>
        <taxon>Liliopsida</taxon>
        <taxon>Poales</taxon>
        <taxon>Poaceae</taxon>
        <taxon>BOP clade</taxon>
        <taxon>Pooideae</taxon>
        <taxon>Poodae</taxon>
        <taxon>Poeae</taxon>
        <taxon>Poeae Chloroplast Group 1 (Aveneae type)</taxon>
        <taxon>Aveninae</taxon>
        <taxon>Avena</taxon>
    </lineage>
</organism>